<dbReference type="GO" id="GO:0015099">
    <property type="term" value="F:nickel cation transmembrane transporter activity"/>
    <property type="evidence" value="ECO:0007669"/>
    <property type="project" value="InterPro"/>
</dbReference>
<evidence type="ECO:0000256" key="10">
    <source>
        <dbReference type="ARBA" id="ARBA00023136"/>
    </source>
</evidence>
<dbReference type="NCBIfam" id="NF005589">
    <property type="entry name" value="PRK07314.1"/>
    <property type="match status" value="1"/>
</dbReference>
<feature type="transmembrane region" description="Helical" evidence="13">
    <location>
        <begin position="454"/>
        <end position="479"/>
    </location>
</feature>
<evidence type="ECO:0000256" key="8">
    <source>
        <dbReference type="ARBA" id="ARBA00022692"/>
    </source>
</evidence>
<evidence type="ECO:0000256" key="5">
    <source>
        <dbReference type="ARBA" id="ARBA00022448"/>
    </source>
</evidence>
<dbReference type="InterPro" id="IPR014031">
    <property type="entry name" value="Ketoacyl_synth_C"/>
</dbReference>
<keyword evidence="7 11" id="KW-0808">Transferase</keyword>
<dbReference type="InterPro" id="IPR000794">
    <property type="entry name" value="Beta-ketoacyl_synthase"/>
</dbReference>
<dbReference type="GO" id="GO:0005886">
    <property type="term" value="C:plasma membrane"/>
    <property type="evidence" value="ECO:0007669"/>
    <property type="project" value="InterPro"/>
</dbReference>
<dbReference type="Pfam" id="PF02801">
    <property type="entry name" value="Ketoacyl-synt_C"/>
    <property type="match status" value="1"/>
</dbReference>
<sequence length="735" mass="78808">MVIDERRMARFTQYAMVASEEALNDSGWFPKKDEDLESTGVYMGSGIGSLDDVYDTTVAYEKGGYRKVSPLFVPRLLINLAAGHISMRYGFKGPNHAASTACTTGAHSIGDASRFIQFGDADIMVAGGAESCIHPLAISGFARARSLATAFNNCPTESSRPFDSTRDGFVIGEGAGVMVLEELEHAKKRGAQIYAEVAGYGLSSDAYHMTAPREDGQGPRLAMKNALRHAGIKPSDVDYVNAHATGTLLGDAAENRAIKDLLLGKDGKTAASKINISSTKGATGHLLGAAGSVEAIFTILGMHHNTLPPTLNLDNPGNPPEDFDCNYVAKTAQQQDVTIPYLRRLPISAIAIIVALIAANLVVWAAVGIVLHWHTPLISTAILSYTLGLRHALDADHISAIDLMTRRLIAADQRPVTVGMFFSLGHSTVVIATSLVVAGTAAAVSDKFDNFERIGGIIGTSISAAFLLLLGIMNIYILYKLIVQIKKMIASEPGSEHEQFKIQGGGCLFPILQKLFKLVDRPWKMYPLGVLFGLGFDTSSEIAILGISSIQATKGTSIWLILIFPLLFTAGMCLLDTTDGALMMSLYTSTQMARDPIAICYYSIVLTVITVIVATIIGTVQFLNLVLNVAEPHGKFWDGVEKLGEAWDIVGGAICGTFIIFGGLSVVLYKPWRRRIDKKRVSNACFEPLSQDQDISGPNQEASRNAASPSITYAKDANVYVKPDDAVDGAGPANQ</sequence>
<feature type="transmembrane region" description="Helical" evidence="13">
    <location>
        <begin position="526"/>
        <end position="550"/>
    </location>
</feature>
<dbReference type="GO" id="GO:0004315">
    <property type="term" value="F:3-oxoacyl-[acyl-carrier-protein] synthase activity"/>
    <property type="evidence" value="ECO:0007669"/>
    <property type="project" value="UniProtKB-EC"/>
</dbReference>
<dbReference type="Proteomes" id="UP000265663">
    <property type="component" value="Unassembled WGS sequence"/>
</dbReference>
<name>A0A3M7M0E9_9PLEO</name>
<dbReference type="InterPro" id="IPR018201">
    <property type="entry name" value="Ketoacyl_synth_AS"/>
</dbReference>
<keyword evidence="16" id="KW-1185">Reference proteome</keyword>
<evidence type="ECO:0000256" key="1">
    <source>
        <dbReference type="ARBA" id="ARBA00004127"/>
    </source>
</evidence>
<protein>
    <recommendedName>
        <fullName evidence="4">beta-ketoacyl-[acyl-carrier-protein] synthase I</fullName>
        <ecNumber evidence="4">2.3.1.41</ecNumber>
    </recommendedName>
</protein>
<feature type="region of interest" description="Disordered" evidence="12">
    <location>
        <begin position="691"/>
        <end position="710"/>
    </location>
</feature>
<keyword evidence="9 13" id="KW-1133">Transmembrane helix</keyword>
<dbReference type="GO" id="GO:0012505">
    <property type="term" value="C:endomembrane system"/>
    <property type="evidence" value="ECO:0007669"/>
    <property type="project" value="UniProtKB-SubCell"/>
</dbReference>
<dbReference type="InterPro" id="IPR014030">
    <property type="entry name" value="Ketoacyl_synth_N"/>
</dbReference>
<dbReference type="OrthoDB" id="5197598at2759"/>
<dbReference type="Gene3D" id="3.40.47.10">
    <property type="match status" value="1"/>
</dbReference>
<dbReference type="SMART" id="SM00825">
    <property type="entry name" value="PKS_KS"/>
    <property type="match status" value="1"/>
</dbReference>
<dbReference type="PANTHER" id="PTHR31611">
    <property type="entry name" value="HIGH-AFFINITY NICKEL TRANSPORT PROTEIN NIC1"/>
    <property type="match status" value="1"/>
</dbReference>
<dbReference type="PROSITE" id="PS52004">
    <property type="entry name" value="KS3_2"/>
    <property type="match status" value="1"/>
</dbReference>
<comment type="subcellular location">
    <subcellularLocation>
        <location evidence="1">Endomembrane system</location>
        <topology evidence="1">Multi-pass membrane protein</topology>
    </subcellularLocation>
</comment>
<dbReference type="InterPro" id="IPR004688">
    <property type="entry name" value="Ni/Co_transpt"/>
</dbReference>
<organism evidence="15 16">
    <name type="scientific">Pyrenophora seminiperda CCB06</name>
    <dbReference type="NCBI Taxonomy" id="1302712"/>
    <lineage>
        <taxon>Eukaryota</taxon>
        <taxon>Fungi</taxon>
        <taxon>Dikarya</taxon>
        <taxon>Ascomycota</taxon>
        <taxon>Pezizomycotina</taxon>
        <taxon>Dothideomycetes</taxon>
        <taxon>Pleosporomycetidae</taxon>
        <taxon>Pleosporales</taxon>
        <taxon>Pleosporineae</taxon>
        <taxon>Pleosporaceae</taxon>
        <taxon>Pyrenophora</taxon>
    </lineage>
</organism>
<feature type="transmembrane region" description="Helical" evidence="13">
    <location>
        <begin position="349"/>
        <end position="371"/>
    </location>
</feature>
<feature type="transmembrane region" description="Helical" evidence="13">
    <location>
        <begin position="599"/>
        <end position="626"/>
    </location>
</feature>
<dbReference type="GO" id="GO:0006633">
    <property type="term" value="P:fatty acid biosynthetic process"/>
    <property type="evidence" value="ECO:0007669"/>
    <property type="project" value="InterPro"/>
</dbReference>
<proteinExistence type="inferred from homology"/>
<dbReference type="Pfam" id="PF00109">
    <property type="entry name" value="ketoacyl-synt"/>
    <property type="match status" value="1"/>
</dbReference>
<comment type="similarity">
    <text evidence="2 11">Belongs to the thiolase-like superfamily. Beta-ketoacyl-ACP synthases family.</text>
</comment>
<dbReference type="InterPro" id="IPR020841">
    <property type="entry name" value="PKS_Beta-ketoAc_synthase_dom"/>
</dbReference>
<keyword evidence="6" id="KW-0533">Nickel</keyword>
<keyword evidence="10 13" id="KW-0472">Membrane</keyword>
<feature type="transmembrane region" description="Helical" evidence="13">
    <location>
        <begin position="556"/>
        <end position="578"/>
    </location>
</feature>
<feature type="domain" description="Ketosynthase family 3 (KS3)" evidence="14">
    <location>
        <begin position="1"/>
        <end position="341"/>
    </location>
</feature>
<dbReference type="InterPro" id="IPR016039">
    <property type="entry name" value="Thiolase-like"/>
</dbReference>
<evidence type="ECO:0000256" key="7">
    <source>
        <dbReference type="ARBA" id="ARBA00022679"/>
    </source>
</evidence>
<dbReference type="SUPFAM" id="SSF53901">
    <property type="entry name" value="Thiolase-like"/>
    <property type="match status" value="1"/>
</dbReference>
<evidence type="ECO:0000256" key="6">
    <source>
        <dbReference type="ARBA" id="ARBA00022596"/>
    </source>
</evidence>
<evidence type="ECO:0000256" key="13">
    <source>
        <dbReference type="SAM" id="Phobius"/>
    </source>
</evidence>
<feature type="transmembrane region" description="Helical" evidence="13">
    <location>
        <begin position="416"/>
        <end position="442"/>
    </location>
</feature>
<gene>
    <name evidence="15" type="ORF">GMOD_00004009</name>
</gene>
<evidence type="ECO:0000256" key="12">
    <source>
        <dbReference type="SAM" id="MobiDB-lite"/>
    </source>
</evidence>
<reference evidence="15 16" key="1">
    <citation type="journal article" date="2014" name="PLoS ONE">
        <title>De novo Genome Assembly of the Fungal Plant Pathogen Pyrenophora semeniperda.</title>
        <authorList>
            <person name="Soliai M.M."/>
            <person name="Meyer S.E."/>
            <person name="Udall J.A."/>
            <person name="Elzinga D.E."/>
            <person name="Hermansen R.A."/>
            <person name="Bodily P.M."/>
            <person name="Hart A.A."/>
            <person name="Coleman C.E."/>
        </authorList>
    </citation>
    <scope>NUCLEOTIDE SEQUENCE [LARGE SCALE GENOMIC DNA]</scope>
    <source>
        <strain evidence="15 16">CCB06</strain>
        <tissue evidence="15">Mycelium</tissue>
    </source>
</reference>
<evidence type="ECO:0000256" key="9">
    <source>
        <dbReference type="ARBA" id="ARBA00022989"/>
    </source>
</evidence>
<dbReference type="CDD" id="cd00834">
    <property type="entry name" value="KAS_I_II"/>
    <property type="match status" value="1"/>
</dbReference>
<evidence type="ECO:0000259" key="14">
    <source>
        <dbReference type="PROSITE" id="PS52004"/>
    </source>
</evidence>
<evidence type="ECO:0000256" key="11">
    <source>
        <dbReference type="RuleBase" id="RU003694"/>
    </source>
</evidence>
<evidence type="ECO:0000256" key="4">
    <source>
        <dbReference type="ARBA" id="ARBA00013191"/>
    </source>
</evidence>
<dbReference type="Pfam" id="PF03824">
    <property type="entry name" value="NicO"/>
    <property type="match status" value="1"/>
</dbReference>
<evidence type="ECO:0000313" key="15">
    <source>
        <dbReference type="EMBL" id="RMZ67929.1"/>
    </source>
</evidence>
<evidence type="ECO:0000256" key="2">
    <source>
        <dbReference type="ARBA" id="ARBA00008467"/>
    </source>
</evidence>
<dbReference type="PANTHER" id="PTHR31611:SF0">
    <property type="entry name" value="HIGH-AFFINITY NICKEL TRANSPORT PROTEIN NIC1"/>
    <property type="match status" value="1"/>
</dbReference>
<comment type="similarity">
    <text evidence="3">Belongs to the NiCoT transporter (TC 2.A.52) family.</text>
</comment>
<evidence type="ECO:0000313" key="16">
    <source>
        <dbReference type="Proteomes" id="UP000265663"/>
    </source>
</evidence>
<dbReference type="AlphaFoldDB" id="A0A3M7M0E9"/>
<dbReference type="EC" id="2.3.1.41" evidence="4"/>
<dbReference type="EMBL" id="KE747814">
    <property type="protein sequence ID" value="RMZ67929.1"/>
    <property type="molecule type" value="Genomic_DNA"/>
</dbReference>
<evidence type="ECO:0000256" key="3">
    <source>
        <dbReference type="ARBA" id="ARBA00010892"/>
    </source>
</evidence>
<keyword evidence="5" id="KW-0813">Transport</keyword>
<keyword evidence="8 13" id="KW-0812">Transmembrane</keyword>
<dbReference type="InterPro" id="IPR011541">
    <property type="entry name" value="Ni/Co_transpt_high_affinity"/>
</dbReference>
<feature type="transmembrane region" description="Helical" evidence="13">
    <location>
        <begin position="646"/>
        <end position="669"/>
    </location>
</feature>
<dbReference type="PROSITE" id="PS00606">
    <property type="entry name" value="KS3_1"/>
    <property type="match status" value="1"/>
</dbReference>
<accession>A0A3M7M0E9</accession>